<dbReference type="EMBL" id="JAFIQS020000005">
    <property type="protein sequence ID" value="KAH9481158.1"/>
    <property type="molecule type" value="Genomic_DNA"/>
</dbReference>
<accession>A0ACB8GZG6</accession>
<keyword evidence="1" id="KW-0560">Oxidoreductase</keyword>
<organism evidence="1 2">
    <name type="scientific">Psilocybe cubensis</name>
    <name type="common">Psychedelic mushroom</name>
    <name type="synonym">Stropharia cubensis</name>
    <dbReference type="NCBI Taxonomy" id="181762"/>
    <lineage>
        <taxon>Eukaryota</taxon>
        <taxon>Fungi</taxon>
        <taxon>Dikarya</taxon>
        <taxon>Basidiomycota</taxon>
        <taxon>Agaricomycotina</taxon>
        <taxon>Agaricomycetes</taxon>
        <taxon>Agaricomycetidae</taxon>
        <taxon>Agaricales</taxon>
        <taxon>Agaricineae</taxon>
        <taxon>Strophariaceae</taxon>
        <taxon>Psilocybe</taxon>
    </lineage>
</organism>
<protein>
    <submittedName>
        <fullName evidence="1">Cytochrome P450 monooxygenase</fullName>
    </submittedName>
</protein>
<proteinExistence type="predicted"/>
<evidence type="ECO:0000313" key="1">
    <source>
        <dbReference type="EMBL" id="KAH9481158.1"/>
    </source>
</evidence>
<keyword evidence="1" id="KW-0503">Monooxygenase</keyword>
<gene>
    <name evidence="1" type="ORF">JR316_0005678</name>
</gene>
<evidence type="ECO:0000313" key="2">
    <source>
        <dbReference type="Proteomes" id="UP000664032"/>
    </source>
</evidence>
<dbReference type="Proteomes" id="UP000664032">
    <property type="component" value="Unassembled WGS sequence"/>
</dbReference>
<reference evidence="1" key="1">
    <citation type="submission" date="2021-10" db="EMBL/GenBank/DDBJ databases">
        <title>Psilocybe cubensis genome.</title>
        <authorList>
            <person name="Mckernan K.J."/>
            <person name="Crawford S."/>
            <person name="Trippe A."/>
            <person name="Kane L.T."/>
            <person name="Mclaughlin S."/>
        </authorList>
    </citation>
    <scope>NUCLEOTIDE SEQUENCE</scope>
    <source>
        <strain evidence="1">MGC-MH-2018</strain>
    </source>
</reference>
<sequence>MQVGPRRGPEVTLWSQIPTIHPESGGLSARLSARKKLVDEPFCTTRQYSYDSQQIRFSQLKIANETIIVLSNAKIVKEILEDRANETSERPYTHTLDVVTGGNYFAFSGSESQVWKFGRKAMQSLVSLQAVQTHLHVAEKESARLLYDILHQPEVHDPIPLIFPFRILIRVLQHIYTHITRFTYSFMASVLYGKPAPRIDSQDFTLFCDYFHHFTKMLSPGDAAPVDLFPVLKYVPERWAPWKKLWRKTRQLQRMLYFSLLDHTEQEFRHGPVGGGTIMEGLLEKMPGDVVNREMLGTDLATFRYIGGVMLDGGTETSAALIQSLILCLLKSPESLQKAQEELDAVVSRERLPFASDIDHLPYVQALIKEVFRIRSVGPSGVPHAAGKDFQYDEYIIPMGATIFINMWGMMHDPELFERPEEFWPERYLMTPDGTKPGLNKGYTIGLNFMFGCGKSLAVMRLLWAFDISPIDGEVTQHWREIEVEYKDV</sequence>
<comment type="caution">
    <text evidence="1">The sequence shown here is derived from an EMBL/GenBank/DDBJ whole genome shotgun (WGS) entry which is preliminary data.</text>
</comment>
<keyword evidence="2" id="KW-1185">Reference proteome</keyword>
<name>A0ACB8GZG6_PSICU</name>